<protein>
    <submittedName>
        <fullName evidence="1">Uncharacterized protein</fullName>
    </submittedName>
</protein>
<proteinExistence type="predicted"/>
<reference evidence="1 2" key="1">
    <citation type="journal article" date="2018" name="J. Allergy Clin. Immunol.">
        <title>High-quality assembly of Dermatophagoides pteronyssinus genome and transcriptome reveals a wide range of novel allergens.</title>
        <authorList>
            <person name="Liu X.Y."/>
            <person name="Yang K.Y."/>
            <person name="Wang M.Q."/>
            <person name="Kwok J.S."/>
            <person name="Zeng X."/>
            <person name="Yang Z."/>
            <person name="Xiao X.J."/>
            <person name="Lau C.P."/>
            <person name="Li Y."/>
            <person name="Huang Z.M."/>
            <person name="Ba J.G."/>
            <person name="Yim A.K."/>
            <person name="Ouyang C.Y."/>
            <person name="Ngai S.M."/>
            <person name="Chan T.F."/>
            <person name="Leung E.L."/>
            <person name="Liu L."/>
            <person name="Liu Z.G."/>
            <person name="Tsui S.K."/>
        </authorList>
    </citation>
    <scope>NUCLEOTIDE SEQUENCE [LARGE SCALE GENOMIC DNA]</scope>
    <source>
        <strain evidence="1">Derp</strain>
    </source>
</reference>
<accession>A0ABQ8IX80</accession>
<dbReference type="EMBL" id="NJHN03000104">
    <property type="protein sequence ID" value="KAH9414920.1"/>
    <property type="molecule type" value="Genomic_DNA"/>
</dbReference>
<reference evidence="1 2" key="2">
    <citation type="journal article" date="2022" name="Mol. Biol. Evol.">
        <title>Comparative Genomics Reveals Insights into the Divergent Evolution of Astigmatic Mites and Household Pest Adaptations.</title>
        <authorList>
            <person name="Xiong Q."/>
            <person name="Wan A.T."/>
            <person name="Liu X."/>
            <person name="Fung C.S."/>
            <person name="Xiao X."/>
            <person name="Malainual N."/>
            <person name="Hou J."/>
            <person name="Wang L."/>
            <person name="Wang M."/>
            <person name="Yang K.Y."/>
            <person name="Cui Y."/>
            <person name="Leung E.L."/>
            <person name="Nong W."/>
            <person name="Shin S.K."/>
            <person name="Au S.W."/>
            <person name="Jeong K.Y."/>
            <person name="Chew F.T."/>
            <person name="Hui J.H."/>
            <person name="Leung T.F."/>
            <person name="Tungtrongchitr A."/>
            <person name="Zhong N."/>
            <person name="Liu Z."/>
            <person name="Tsui S.K."/>
        </authorList>
    </citation>
    <scope>NUCLEOTIDE SEQUENCE [LARGE SCALE GENOMIC DNA]</scope>
    <source>
        <strain evidence="1">Derp</strain>
    </source>
</reference>
<evidence type="ECO:0000313" key="2">
    <source>
        <dbReference type="Proteomes" id="UP000887458"/>
    </source>
</evidence>
<organism evidence="1 2">
    <name type="scientific">Dermatophagoides pteronyssinus</name>
    <name type="common">European house dust mite</name>
    <dbReference type="NCBI Taxonomy" id="6956"/>
    <lineage>
        <taxon>Eukaryota</taxon>
        <taxon>Metazoa</taxon>
        <taxon>Ecdysozoa</taxon>
        <taxon>Arthropoda</taxon>
        <taxon>Chelicerata</taxon>
        <taxon>Arachnida</taxon>
        <taxon>Acari</taxon>
        <taxon>Acariformes</taxon>
        <taxon>Sarcoptiformes</taxon>
        <taxon>Astigmata</taxon>
        <taxon>Psoroptidia</taxon>
        <taxon>Analgoidea</taxon>
        <taxon>Pyroglyphidae</taxon>
        <taxon>Dermatophagoidinae</taxon>
        <taxon>Dermatophagoides</taxon>
    </lineage>
</organism>
<sequence length="70" mass="8204">MASNNTKLFYITNDGHQLHKILGWCLMGSIPRTNFIFRFEYFFDLSPRMNANTTQTQLSSSFYISPITYL</sequence>
<name>A0ABQ8IX80_DERPT</name>
<dbReference type="Proteomes" id="UP000887458">
    <property type="component" value="Unassembled WGS sequence"/>
</dbReference>
<keyword evidence="2" id="KW-1185">Reference proteome</keyword>
<gene>
    <name evidence="1" type="ORF">DERP_012510</name>
</gene>
<evidence type="ECO:0000313" key="1">
    <source>
        <dbReference type="EMBL" id="KAH9414920.1"/>
    </source>
</evidence>
<comment type="caution">
    <text evidence="1">The sequence shown here is derived from an EMBL/GenBank/DDBJ whole genome shotgun (WGS) entry which is preliminary data.</text>
</comment>